<comment type="caution">
    <text evidence="3">The sequence shown here is derived from an EMBL/GenBank/DDBJ whole genome shotgun (WGS) entry which is preliminary data.</text>
</comment>
<keyword evidence="4" id="KW-1185">Reference proteome</keyword>
<evidence type="ECO:0000313" key="3">
    <source>
        <dbReference type="EMBL" id="RXH84815.1"/>
    </source>
</evidence>
<feature type="domain" description="Myb/SANT-like" evidence="2">
    <location>
        <begin position="17"/>
        <end position="112"/>
    </location>
</feature>
<sequence>MSAASSAKRGRGQQKHYWTTTEDTILVESLLELHSDPTWRADTGFKNGYLGKIEAMMEAKLPGCGLKASPYIESRIKTLKAKYFALTELLALSGFEWNEEKMMLACEKSVYDETTKGKNDASGLYDKPFPHYHSLGEIYAKDRAVGANAGNADDDEEEVRLEDANVNQNEGEDESGNDFDTSFSVPNTQQQRNAESNTSNNSRKRARVGDEMAKQFSIMAKAIADVGPKLDGLVHALSTDKNLTEMQQKLDGELSKMEFLSAMELFQVTNFLAKEHDLLRVFFNMSDERKSAYVTTLLQTWMHNDV</sequence>
<dbReference type="PANTHER" id="PTHR46250:SF15">
    <property type="entry name" value="OS01G0523800 PROTEIN"/>
    <property type="match status" value="1"/>
</dbReference>
<dbReference type="PANTHER" id="PTHR46250">
    <property type="entry name" value="MYB/SANT-LIKE DNA-BINDING DOMAIN PROTEIN-RELATED"/>
    <property type="match status" value="1"/>
</dbReference>
<proteinExistence type="predicted"/>
<accession>A0A498IRN4</accession>
<dbReference type="InterPro" id="IPR024752">
    <property type="entry name" value="Myb/SANT-like_dom"/>
</dbReference>
<dbReference type="AlphaFoldDB" id="A0A498IRN4"/>
<name>A0A498IRN4_MALDO</name>
<dbReference type="Pfam" id="PF12776">
    <property type="entry name" value="Myb_DNA-bind_3"/>
    <property type="match status" value="1"/>
</dbReference>
<dbReference type="EMBL" id="RDQH01000337">
    <property type="protein sequence ID" value="RXH84815.1"/>
    <property type="molecule type" value="Genomic_DNA"/>
</dbReference>
<evidence type="ECO:0000313" key="4">
    <source>
        <dbReference type="Proteomes" id="UP000290289"/>
    </source>
</evidence>
<dbReference type="Proteomes" id="UP000290289">
    <property type="component" value="Chromosome 11"/>
</dbReference>
<feature type="region of interest" description="Disordered" evidence="1">
    <location>
        <begin position="166"/>
        <end position="208"/>
    </location>
</feature>
<reference evidence="3 4" key="1">
    <citation type="submission" date="2018-10" db="EMBL/GenBank/DDBJ databases">
        <title>A high-quality apple genome assembly.</title>
        <authorList>
            <person name="Hu J."/>
        </authorList>
    </citation>
    <scope>NUCLEOTIDE SEQUENCE [LARGE SCALE GENOMIC DNA]</scope>
    <source>
        <strain evidence="4">cv. HFTH1</strain>
        <tissue evidence="3">Young leaf</tissue>
    </source>
</reference>
<evidence type="ECO:0000256" key="1">
    <source>
        <dbReference type="SAM" id="MobiDB-lite"/>
    </source>
</evidence>
<feature type="compositionally biased region" description="Polar residues" evidence="1">
    <location>
        <begin position="178"/>
        <end position="201"/>
    </location>
</feature>
<gene>
    <name evidence="3" type="ORF">DVH24_040163</name>
</gene>
<evidence type="ECO:0000259" key="2">
    <source>
        <dbReference type="Pfam" id="PF12776"/>
    </source>
</evidence>
<organism evidence="3 4">
    <name type="scientific">Malus domestica</name>
    <name type="common">Apple</name>
    <name type="synonym">Pyrus malus</name>
    <dbReference type="NCBI Taxonomy" id="3750"/>
    <lineage>
        <taxon>Eukaryota</taxon>
        <taxon>Viridiplantae</taxon>
        <taxon>Streptophyta</taxon>
        <taxon>Embryophyta</taxon>
        <taxon>Tracheophyta</taxon>
        <taxon>Spermatophyta</taxon>
        <taxon>Magnoliopsida</taxon>
        <taxon>eudicotyledons</taxon>
        <taxon>Gunneridae</taxon>
        <taxon>Pentapetalae</taxon>
        <taxon>rosids</taxon>
        <taxon>fabids</taxon>
        <taxon>Rosales</taxon>
        <taxon>Rosaceae</taxon>
        <taxon>Amygdaloideae</taxon>
        <taxon>Maleae</taxon>
        <taxon>Malus</taxon>
    </lineage>
</organism>
<protein>
    <recommendedName>
        <fullName evidence="2">Myb/SANT-like domain-containing protein</fullName>
    </recommendedName>
</protein>